<evidence type="ECO:0000256" key="1">
    <source>
        <dbReference type="SAM" id="MobiDB-lite"/>
    </source>
</evidence>
<feature type="region of interest" description="Disordered" evidence="1">
    <location>
        <begin position="1"/>
        <end position="38"/>
    </location>
</feature>
<sequence>MPRQQERAGAVGAPPYSGGGVLEPPESSDSGNRALTHSQIFLPLTEAVNNGVN</sequence>
<reference evidence="2" key="1">
    <citation type="submission" date="2024-06" db="EMBL/GenBank/DDBJ databases">
        <authorList>
            <person name="Agudelo-Romero P."/>
            <person name="Caparros-Martin J.A."/>
            <person name="Sharma A."/>
            <person name="Saladie M."/>
            <person name="Stick S.M."/>
            <person name="O'Gara F."/>
        </authorList>
    </citation>
    <scope>NUCLEOTIDE SEQUENCE</scope>
    <source>
        <strain evidence="2">VContig1</strain>
    </source>
</reference>
<accession>A0AB39BZT5</accession>
<evidence type="ECO:0000313" key="2">
    <source>
        <dbReference type="EMBL" id="XDI97845.1"/>
    </source>
</evidence>
<protein>
    <submittedName>
        <fullName evidence="2">Uncharacterized protein</fullName>
    </submittedName>
</protein>
<proteinExistence type="predicted"/>
<name>A0AB39BZT5_9CAUD</name>
<organism evidence="2">
    <name type="scientific">Pakpunavirus sp</name>
    <dbReference type="NCBI Taxonomy" id="2833053"/>
    <lineage>
        <taxon>Viruses</taxon>
        <taxon>Duplodnaviria</taxon>
        <taxon>Heunggongvirae</taxon>
        <taxon>Uroviricota</taxon>
        <taxon>Caudoviricetes</taxon>
        <taxon>Vandenendeviridae</taxon>
        <taxon>Skurskavirinae</taxon>
        <taxon>Pakpunavirus</taxon>
    </lineage>
</organism>
<dbReference type="EMBL" id="PP986815">
    <property type="protein sequence ID" value="XDI97845.1"/>
    <property type="molecule type" value="Genomic_DNA"/>
</dbReference>
<feature type="compositionally biased region" description="Polar residues" evidence="1">
    <location>
        <begin position="27"/>
        <end position="38"/>
    </location>
</feature>